<name>A0A198A8X0_9BACL</name>
<keyword evidence="14" id="KW-1185">Reference proteome</keyword>
<comment type="caution">
    <text evidence="9">Lacks conserved residue(s) required for the propagation of feature annotation.</text>
</comment>
<dbReference type="EMBL" id="LYPB01000071">
    <property type="protein sequence ID" value="OAS17612.1"/>
    <property type="molecule type" value="Genomic_DNA"/>
</dbReference>
<dbReference type="GO" id="GO:0065002">
    <property type="term" value="P:intracellular protein transmembrane transport"/>
    <property type="evidence" value="ECO:0007669"/>
    <property type="project" value="UniProtKB-UniRule"/>
</dbReference>
<dbReference type="AlphaFoldDB" id="A0A198A8X0"/>
<feature type="transmembrane region" description="Helical" evidence="9">
    <location>
        <begin position="337"/>
        <end position="356"/>
    </location>
</feature>
<dbReference type="Pfam" id="PF22599">
    <property type="entry name" value="SecDF_P1_head"/>
    <property type="match status" value="1"/>
</dbReference>
<keyword evidence="5 9" id="KW-0653">Protein transport</keyword>
<dbReference type="Pfam" id="PF21760">
    <property type="entry name" value="SecD_1st"/>
    <property type="match status" value="1"/>
</dbReference>
<dbReference type="InterPro" id="IPR022813">
    <property type="entry name" value="SecD/SecF_arch_bac"/>
</dbReference>
<dbReference type="NCBIfam" id="TIGR01129">
    <property type="entry name" value="secD"/>
    <property type="match status" value="1"/>
</dbReference>
<organism evidence="13 14">
    <name type="scientific">Paenibacillus oryzisoli</name>
    <dbReference type="NCBI Taxonomy" id="1850517"/>
    <lineage>
        <taxon>Bacteria</taxon>
        <taxon>Bacillati</taxon>
        <taxon>Bacillota</taxon>
        <taxon>Bacilli</taxon>
        <taxon>Bacillales</taxon>
        <taxon>Paenibacillaceae</taxon>
        <taxon>Paenibacillus</taxon>
    </lineage>
</organism>
<evidence type="ECO:0000256" key="6">
    <source>
        <dbReference type="ARBA" id="ARBA00022989"/>
    </source>
</evidence>
<evidence type="ECO:0000259" key="11">
    <source>
        <dbReference type="Pfam" id="PF21760"/>
    </source>
</evidence>
<dbReference type="InterPro" id="IPR005791">
    <property type="entry name" value="SecD"/>
</dbReference>
<gene>
    <name evidence="9" type="primary">secD</name>
    <name evidence="13" type="ORF">A8708_15390</name>
</gene>
<evidence type="ECO:0000256" key="9">
    <source>
        <dbReference type="HAMAP-Rule" id="MF_01463"/>
    </source>
</evidence>
<proteinExistence type="inferred from homology"/>
<dbReference type="PANTHER" id="PTHR30081:SF1">
    <property type="entry name" value="PROTEIN TRANSLOCASE SUBUNIT SECD"/>
    <property type="match status" value="1"/>
</dbReference>
<evidence type="ECO:0000256" key="1">
    <source>
        <dbReference type="ARBA" id="ARBA00004651"/>
    </source>
</evidence>
<evidence type="ECO:0000256" key="4">
    <source>
        <dbReference type="ARBA" id="ARBA00022692"/>
    </source>
</evidence>
<dbReference type="SUPFAM" id="SSF82866">
    <property type="entry name" value="Multidrug efflux transporter AcrB transmembrane domain"/>
    <property type="match status" value="1"/>
</dbReference>
<dbReference type="Proteomes" id="UP000078454">
    <property type="component" value="Unassembled WGS sequence"/>
</dbReference>
<comment type="function">
    <text evidence="9">Part of the Sec protein translocase complex. Interacts with the SecYEG preprotein conducting channel. SecDF uses the proton motive force (PMF) to complete protein translocation after the ATP-dependent function of SecA.</text>
</comment>
<evidence type="ECO:0000313" key="13">
    <source>
        <dbReference type="EMBL" id="OAS17612.1"/>
    </source>
</evidence>
<dbReference type="NCBIfam" id="TIGR00916">
    <property type="entry name" value="2A0604s01"/>
    <property type="match status" value="1"/>
</dbReference>
<feature type="domain" description="SecDF P1 head subdomain" evidence="12">
    <location>
        <begin position="124"/>
        <end position="216"/>
    </location>
</feature>
<dbReference type="InterPro" id="IPR054384">
    <property type="entry name" value="SecDF_P1_head"/>
</dbReference>
<dbReference type="Pfam" id="PF02355">
    <property type="entry name" value="SecD_SecF_C"/>
    <property type="match status" value="1"/>
</dbReference>
<reference evidence="13 14" key="1">
    <citation type="submission" date="2016-05" db="EMBL/GenBank/DDBJ databases">
        <title>Paenibacillus sp. 1ZS3-15 nov., isolated from the rhizosphere soil.</title>
        <authorList>
            <person name="Zhang X.X."/>
            <person name="Zhang J."/>
        </authorList>
    </citation>
    <scope>NUCLEOTIDE SEQUENCE [LARGE SCALE GENOMIC DNA]</scope>
    <source>
        <strain evidence="13 14">1ZS3-15</strain>
    </source>
</reference>
<evidence type="ECO:0000256" key="8">
    <source>
        <dbReference type="ARBA" id="ARBA00023136"/>
    </source>
</evidence>
<sequence length="411" mass="44925">MLDWKRISFFFLTVVIVLGAVGVTSPGLVDRIKLGLDLKGGFEILYTAEPLTAGQPLTKETLTEAAQSLAKRADSLGVAEPEVYPEGSDRIRVRLAGVENEEEVRTLMSKPSVLTFRGPDGTVYMNGTDFVENAAKLSYDPNTKQPIVEIKMKSREKFKEVTTKLTGSTLSIYLDDDLQSSASVNFPIDSDSAIITQTNVAEATKVAKMINLGAMPLKLTEKYIQRVDATLGKASLHETARAGLIASVLIFLFMVLYYRVPGLVAAFTLITYVWVLLAIFDFMNATLTLPGIAALVLGAGMAVDANIITYERIREEIRAGKSILSSLKAGTKHSFRTIMDANVTNLIAGIVLYYVGNGAIRGFAVITMMSIIISILTNVLFSRWLLHLIIRGNLLKKPSYFGVKEADIRGL</sequence>
<accession>A0A198A8X0</accession>
<evidence type="ECO:0000313" key="14">
    <source>
        <dbReference type="Proteomes" id="UP000078454"/>
    </source>
</evidence>
<dbReference type="FunFam" id="1.20.1640.10:FF:000004">
    <property type="entry name" value="Protein translocase subunit SecD"/>
    <property type="match status" value="1"/>
</dbReference>
<keyword evidence="7 9" id="KW-0811">Translocation</keyword>
<dbReference type="Gene3D" id="3.30.1360.200">
    <property type="match status" value="1"/>
</dbReference>
<evidence type="ECO:0000256" key="2">
    <source>
        <dbReference type="ARBA" id="ARBA00022448"/>
    </source>
</evidence>
<keyword evidence="8 9" id="KW-0472">Membrane</keyword>
<comment type="caution">
    <text evidence="13">The sequence shown here is derived from an EMBL/GenBank/DDBJ whole genome shotgun (WGS) entry which is preliminary data.</text>
</comment>
<keyword evidence="3 9" id="KW-1003">Cell membrane</keyword>
<dbReference type="InterPro" id="IPR055344">
    <property type="entry name" value="SecD_SecF_C_bact"/>
</dbReference>
<evidence type="ECO:0000259" key="12">
    <source>
        <dbReference type="Pfam" id="PF22599"/>
    </source>
</evidence>
<dbReference type="STRING" id="1850517.A8708_15390"/>
<dbReference type="GO" id="GO:0005886">
    <property type="term" value="C:plasma membrane"/>
    <property type="evidence" value="ECO:0007669"/>
    <property type="project" value="UniProtKB-SubCell"/>
</dbReference>
<feature type="transmembrane region" description="Helical" evidence="9">
    <location>
        <begin position="362"/>
        <end position="386"/>
    </location>
</feature>
<protein>
    <recommendedName>
        <fullName evidence="9">Protein translocase subunit SecD</fullName>
    </recommendedName>
</protein>
<dbReference type="InterPro" id="IPR048634">
    <property type="entry name" value="SecD_SecF_C"/>
</dbReference>
<evidence type="ECO:0000256" key="3">
    <source>
        <dbReference type="ARBA" id="ARBA00022475"/>
    </source>
</evidence>
<dbReference type="PANTHER" id="PTHR30081">
    <property type="entry name" value="PROTEIN-EXPORT MEMBRANE PROTEIN SEC"/>
    <property type="match status" value="1"/>
</dbReference>
<feature type="transmembrane region" description="Helical" evidence="9">
    <location>
        <begin position="263"/>
        <end position="283"/>
    </location>
</feature>
<feature type="domain" description="Protein export membrane protein SecD/SecF C-terminal" evidence="10">
    <location>
        <begin position="220"/>
        <end position="388"/>
    </location>
</feature>
<keyword evidence="2 9" id="KW-0813">Transport</keyword>
<dbReference type="GO" id="GO:0043952">
    <property type="term" value="P:protein transport by the Sec complex"/>
    <property type="evidence" value="ECO:0007669"/>
    <property type="project" value="UniProtKB-UniRule"/>
</dbReference>
<feature type="transmembrane region" description="Helical" evidence="9">
    <location>
        <begin position="289"/>
        <end position="308"/>
    </location>
</feature>
<feature type="domain" description="Protein translocase subunit SecDF P1" evidence="11">
    <location>
        <begin position="64"/>
        <end position="120"/>
    </location>
</feature>
<comment type="subunit">
    <text evidence="9">Forms a complex with SecF. Part of the essential Sec protein translocation apparatus which comprises SecA, SecYEG and auxiliary proteins SecDF. Other proteins may also be involved.</text>
</comment>
<dbReference type="HAMAP" id="MF_01463_B">
    <property type="entry name" value="SecD_B"/>
    <property type="match status" value="1"/>
</dbReference>
<dbReference type="InterPro" id="IPR001036">
    <property type="entry name" value="Acrflvin-R"/>
</dbReference>
<dbReference type="InterPro" id="IPR048631">
    <property type="entry name" value="SecD_1st"/>
</dbReference>
<dbReference type="Gene3D" id="3.30.70.3400">
    <property type="match status" value="1"/>
</dbReference>
<dbReference type="GO" id="GO:0006605">
    <property type="term" value="P:protein targeting"/>
    <property type="evidence" value="ECO:0007669"/>
    <property type="project" value="UniProtKB-UniRule"/>
</dbReference>
<dbReference type="Gene3D" id="1.20.1640.10">
    <property type="entry name" value="Multidrug efflux transporter AcrB transmembrane domain"/>
    <property type="match status" value="1"/>
</dbReference>
<keyword evidence="4 9" id="KW-0812">Transmembrane</keyword>
<comment type="similarity">
    <text evidence="9">Belongs to the SecD/SecF family. SecD subfamily.</text>
</comment>
<evidence type="ECO:0000256" key="5">
    <source>
        <dbReference type="ARBA" id="ARBA00022927"/>
    </source>
</evidence>
<evidence type="ECO:0000259" key="10">
    <source>
        <dbReference type="Pfam" id="PF02355"/>
    </source>
</evidence>
<dbReference type="GO" id="GO:0015450">
    <property type="term" value="F:protein-transporting ATPase activity"/>
    <property type="evidence" value="ECO:0007669"/>
    <property type="project" value="InterPro"/>
</dbReference>
<feature type="transmembrane region" description="Helical" evidence="9">
    <location>
        <begin position="240"/>
        <end position="258"/>
    </location>
</feature>
<dbReference type="PRINTS" id="PR00702">
    <property type="entry name" value="ACRIFLAVINRP"/>
</dbReference>
<evidence type="ECO:0000256" key="7">
    <source>
        <dbReference type="ARBA" id="ARBA00023010"/>
    </source>
</evidence>
<keyword evidence="6 9" id="KW-1133">Transmembrane helix</keyword>
<comment type="subcellular location">
    <subcellularLocation>
        <location evidence="1 9">Cell membrane</location>
        <topology evidence="1 9">Multi-pass membrane protein</topology>
    </subcellularLocation>
</comment>